<dbReference type="Pfam" id="PF12833">
    <property type="entry name" value="HTH_18"/>
    <property type="match status" value="1"/>
</dbReference>
<evidence type="ECO:0000256" key="2">
    <source>
        <dbReference type="ARBA" id="ARBA00023015"/>
    </source>
</evidence>
<dbReference type="InterPro" id="IPR018060">
    <property type="entry name" value="HTH_AraC"/>
</dbReference>
<keyword evidence="1" id="KW-0678">Repressor</keyword>
<dbReference type="PANTHER" id="PTHR11019:SF159">
    <property type="entry name" value="TRANSCRIPTIONAL REGULATOR-RELATED"/>
    <property type="match status" value="1"/>
</dbReference>
<proteinExistence type="predicted"/>
<reference evidence="7" key="1">
    <citation type="submission" date="2021-11" db="EMBL/GenBank/DDBJ databases">
        <title>BS-T2-15 a new species belonging to the Comamonadaceae family isolated from the soil of a French oak forest.</title>
        <authorList>
            <person name="Mieszkin S."/>
            <person name="Alain K."/>
        </authorList>
    </citation>
    <scope>NUCLEOTIDE SEQUENCE</scope>
    <source>
        <strain evidence="7">BS-T2-15</strain>
    </source>
</reference>
<dbReference type="SUPFAM" id="SSF46689">
    <property type="entry name" value="Homeodomain-like"/>
    <property type="match status" value="1"/>
</dbReference>
<keyword evidence="5" id="KW-0804">Transcription</keyword>
<accession>A0A9X1YLP3</accession>
<dbReference type="Pfam" id="PF02311">
    <property type="entry name" value="AraC_binding"/>
    <property type="match status" value="1"/>
</dbReference>
<dbReference type="FunFam" id="1.10.10.60:FF:000132">
    <property type="entry name" value="AraC family transcriptional regulator"/>
    <property type="match status" value="1"/>
</dbReference>
<evidence type="ECO:0000256" key="4">
    <source>
        <dbReference type="ARBA" id="ARBA00023159"/>
    </source>
</evidence>
<evidence type="ECO:0000256" key="3">
    <source>
        <dbReference type="ARBA" id="ARBA00023125"/>
    </source>
</evidence>
<evidence type="ECO:0000259" key="6">
    <source>
        <dbReference type="PROSITE" id="PS01124"/>
    </source>
</evidence>
<dbReference type="Proteomes" id="UP001139353">
    <property type="component" value="Unassembled WGS sequence"/>
</dbReference>
<dbReference type="InterPro" id="IPR018062">
    <property type="entry name" value="HTH_AraC-typ_CS"/>
</dbReference>
<organism evidence="7 8">
    <name type="scientific">Scleromatobacter humisilvae</name>
    <dbReference type="NCBI Taxonomy" id="2897159"/>
    <lineage>
        <taxon>Bacteria</taxon>
        <taxon>Pseudomonadati</taxon>
        <taxon>Pseudomonadota</taxon>
        <taxon>Betaproteobacteria</taxon>
        <taxon>Burkholderiales</taxon>
        <taxon>Sphaerotilaceae</taxon>
        <taxon>Scleromatobacter</taxon>
    </lineage>
</organism>
<dbReference type="GO" id="GO:0003700">
    <property type="term" value="F:DNA-binding transcription factor activity"/>
    <property type="evidence" value="ECO:0007669"/>
    <property type="project" value="InterPro"/>
</dbReference>
<protein>
    <submittedName>
        <fullName evidence="7">Helix-turn-helix transcriptional regulator</fullName>
    </submittedName>
</protein>
<dbReference type="PRINTS" id="PR00032">
    <property type="entry name" value="HTHARAC"/>
</dbReference>
<dbReference type="RefSeq" id="WP_275682704.1">
    <property type="nucleotide sequence ID" value="NZ_JAJLJH010000003.1"/>
</dbReference>
<evidence type="ECO:0000313" key="8">
    <source>
        <dbReference type="Proteomes" id="UP001139353"/>
    </source>
</evidence>
<keyword evidence="8" id="KW-1185">Reference proteome</keyword>
<name>A0A9X1YLP3_9BURK</name>
<sequence>MTVSVDSVYRPVVPHEREVDPLPVVTKATDYPAGHAVELHHHARGQLIYAEHGVMMVASDGGQWIVPPTRAIWMPPGVSHRIRCVGVVHMRSIYVRPDAAAHLPAQAQAVGVSGLLAELIRAAVKVALPYEADSRDGRLMRLLLDELHALPVLPLHLPQPADERLRRICARIAERPDDVSTLADWAVTLGIDVKTIQRLFARETGMTFGQWRQQARLLHGLERLAIGDKVVDVALALGYDSPSAFAAMFKRQFGETPSAFFR</sequence>
<dbReference type="CDD" id="cd06124">
    <property type="entry name" value="cupin_NimR-like_N"/>
    <property type="match status" value="1"/>
</dbReference>
<dbReference type="PANTHER" id="PTHR11019">
    <property type="entry name" value="HTH-TYPE TRANSCRIPTIONAL REGULATOR NIMR"/>
    <property type="match status" value="1"/>
</dbReference>
<feature type="domain" description="HTH araC/xylS-type" evidence="6">
    <location>
        <begin position="166"/>
        <end position="262"/>
    </location>
</feature>
<keyword evidence="3" id="KW-0238">DNA-binding</keyword>
<evidence type="ECO:0000256" key="1">
    <source>
        <dbReference type="ARBA" id="ARBA00022491"/>
    </source>
</evidence>
<dbReference type="InterPro" id="IPR011051">
    <property type="entry name" value="RmlC_Cupin_sf"/>
</dbReference>
<dbReference type="EMBL" id="JAJLJH010000003">
    <property type="protein sequence ID" value="MCK9686662.1"/>
    <property type="molecule type" value="Genomic_DNA"/>
</dbReference>
<dbReference type="SMART" id="SM00342">
    <property type="entry name" value="HTH_ARAC"/>
    <property type="match status" value="1"/>
</dbReference>
<comment type="caution">
    <text evidence="7">The sequence shown here is derived from an EMBL/GenBank/DDBJ whole genome shotgun (WGS) entry which is preliminary data.</text>
</comment>
<dbReference type="Gene3D" id="1.10.10.60">
    <property type="entry name" value="Homeodomain-like"/>
    <property type="match status" value="1"/>
</dbReference>
<dbReference type="SUPFAM" id="SSF51182">
    <property type="entry name" value="RmlC-like cupins"/>
    <property type="match status" value="1"/>
</dbReference>
<evidence type="ECO:0000256" key="5">
    <source>
        <dbReference type="ARBA" id="ARBA00023163"/>
    </source>
</evidence>
<dbReference type="AlphaFoldDB" id="A0A9X1YLP3"/>
<dbReference type="InterPro" id="IPR003313">
    <property type="entry name" value="AraC-bd"/>
</dbReference>
<dbReference type="PROSITE" id="PS00041">
    <property type="entry name" value="HTH_ARAC_FAMILY_1"/>
    <property type="match status" value="1"/>
</dbReference>
<dbReference type="InterPro" id="IPR020449">
    <property type="entry name" value="Tscrpt_reg_AraC-type_HTH"/>
</dbReference>
<dbReference type="PROSITE" id="PS01124">
    <property type="entry name" value="HTH_ARAC_FAMILY_2"/>
    <property type="match status" value="1"/>
</dbReference>
<evidence type="ECO:0000313" key="7">
    <source>
        <dbReference type="EMBL" id="MCK9686662.1"/>
    </source>
</evidence>
<gene>
    <name evidence="7" type="ORF">LPC04_13175</name>
</gene>
<dbReference type="InterPro" id="IPR014710">
    <property type="entry name" value="RmlC-like_jellyroll"/>
</dbReference>
<keyword evidence="2" id="KW-0805">Transcription regulation</keyword>
<dbReference type="GO" id="GO:0043565">
    <property type="term" value="F:sequence-specific DNA binding"/>
    <property type="evidence" value="ECO:0007669"/>
    <property type="project" value="InterPro"/>
</dbReference>
<dbReference type="InterPro" id="IPR009057">
    <property type="entry name" value="Homeodomain-like_sf"/>
</dbReference>
<keyword evidence="4" id="KW-0010">Activator</keyword>
<dbReference type="Gene3D" id="2.60.120.10">
    <property type="entry name" value="Jelly Rolls"/>
    <property type="match status" value="1"/>
</dbReference>